<gene>
    <name evidence="4" type="ORF">TI39_contig338g00009</name>
</gene>
<feature type="compositionally biased region" description="Low complexity" evidence="2">
    <location>
        <begin position="581"/>
        <end position="594"/>
    </location>
</feature>
<dbReference type="InterPro" id="IPR027267">
    <property type="entry name" value="AH/BAR_dom_sf"/>
</dbReference>
<feature type="compositionally biased region" description="Low complexity" evidence="2">
    <location>
        <begin position="484"/>
        <end position="493"/>
    </location>
</feature>
<feature type="compositionally biased region" description="Polar residues" evidence="2">
    <location>
        <begin position="243"/>
        <end position="253"/>
    </location>
</feature>
<evidence type="ECO:0000256" key="2">
    <source>
        <dbReference type="SAM" id="MobiDB-lite"/>
    </source>
</evidence>
<dbReference type="SUPFAM" id="SSF103657">
    <property type="entry name" value="BAR/IMD domain-like"/>
    <property type="match status" value="1"/>
</dbReference>
<dbReference type="PANTHER" id="PTHR23065:SF54">
    <property type="entry name" value="SUPPRESSOR OF YEAST PROFILIN DELETION"/>
    <property type="match status" value="1"/>
</dbReference>
<dbReference type="Pfam" id="PF10291">
    <property type="entry name" value="muHD"/>
    <property type="match status" value="1"/>
</dbReference>
<proteinExistence type="predicted"/>
<dbReference type="SMART" id="SM00055">
    <property type="entry name" value="FCH"/>
    <property type="match status" value="1"/>
</dbReference>
<evidence type="ECO:0000256" key="1">
    <source>
        <dbReference type="ARBA" id="ARBA00022583"/>
    </source>
</evidence>
<dbReference type="AlphaFoldDB" id="A0A0F4GT83"/>
<dbReference type="PROSITE" id="PS51072">
    <property type="entry name" value="MHD"/>
    <property type="match status" value="1"/>
</dbReference>
<evidence type="ECO:0000313" key="5">
    <source>
        <dbReference type="Proteomes" id="UP000033647"/>
    </source>
</evidence>
<feature type="compositionally biased region" description="Polar residues" evidence="2">
    <location>
        <begin position="555"/>
        <end position="570"/>
    </location>
</feature>
<dbReference type="GO" id="GO:0006897">
    <property type="term" value="P:endocytosis"/>
    <property type="evidence" value="ECO:0007669"/>
    <property type="project" value="UniProtKB-KW"/>
</dbReference>
<dbReference type="InterPro" id="IPR018808">
    <property type="entry name" value="Muniscin_C"/>
</dbReference>
<dbReference type="EMBL" id="LAFY01000330">
    <property type="protein sequence ID" value="KJY00258.1"/>
    <property type="molecule type" value="Genomic_DNA"/>
</dbReference>
<dbReference type="InterPro" id="IPR028565">
    <property type="entry name" value="MHD"/>
</dbReference>
<dbReference type="GO" id="GO:0032153">
    <property type="term" value="C:cell division site"/>
    <property type="evidence" value="ECO:0007669"/>
    <property type="project" value="TreeGrafter"/>
</dbReference>
<feature type="compositionally biased region" description="Polar residues" evidence="2">
    <location>
        <begin position="369"/>
        <end position="385"/>
    </location>
</feature>
<dbReference type="Gene3D" id="1.20.1270.60">
    <property type="entry name" value="Arfaptin homology (AH) domain/BAR domain"/>
    <property type="match status" value="1"/>
</dbReference>
<feature type="region of interest" description="Disordered" evidence="2">
    <location>
        <begin position="243"/>
        <end position="498"/>
    </location>
</feature>
<keyword evidence="1" id="KW-0254">Endocytosis</keyword>
<dbReference type="PANTHER" id="PTHR23065">
    <property type="entry name" value="PROLINE-SERINE-THREONINE PHOSPHATASE INTERACTING PROTEIN 1"/>
    <property type="match status" value="1"/>
</dbReference>
<dbReference type="Proteomes" id="UP000033647">
    <property type="component" value="Unassembled WGS sequence"/>
</dbReference>
<feature type="region of interest" description="Disordered" evidence="2">
    <location>
        <begin position="525"/>
        <end position="669"/>
    </location>
</feature>
<dbReference type="Pfam" id="PF00611">
    <property type="entry name" value="FCH"/>
    <property type="match status" value="1"/>
</dbReference>
<dbReference type="GO" id="GO:0005886">
    <property type="term" value="C:plasma membrane"/>
    <property type="evidence" value="ECO:0007669"/>
    <property type="project" value="TreeGrafter"/>
</dbReference>
<feature type="compositionally biased region" description="Low complexity" evidence="2">
    <location>
        <begin position="605"/>
        <end position="627"/>
    </location>
</feature>
<reference evidence="4 5" key="1">
    <citation type="submission" date="2015-03" db="EMBL/GenBank/DDBJ databases">
        <title>RNA-seq based gene annotation and comparative genomics of four Zymoseptoria species reveal species-specific pathogenicity related genes and transposable element activity.</title>
        <authorList>
            <person name="Grandaubert J."/>
            <person name="Bhattacharyya A."/>
            <person name="Stukenbrock E.H."/>
        </authorList>
    </citation>
    <scope>NUCLEOTIDE SEQUENCE [LARGE SCALE GENOMIC DNA]</scope>
    <source>
        <strain evidence="4 5">Zb18110</strain>
    </source>
</reference>
<dbReference type="CDD" id="cd09264">
    <property type="entry name" value="AP_Syp1_MHD"/>
    <property type="match status" value="1"/>
</dbReference>
<evidence type="ECO:0000313" key="4">
    <source>
        <dbReference type="EMBL" id="KJY00258.1"/>
    </source>
</evidence>
<dbReference type="InterPro" id="IPR049609">
    <property type="entry name" value="Syp1-like_MHD"/>
</dbReference>
<dbReference type="CDD" id="cd07650">
    <property type="entry name" value="F-BAR_Syp1p_like"/>
    <property type="match status" value="1"/>
</dbReference>
<organism evidence="4 5">
    <name type="scientific">Zymoseptoria brevis</name>
    <dbReference type="NCBI Taxonomy" id="1047168"/>
    <lineage>
        <taxon>Eukaryota</taxon>
        <taxon>Fungi</taxon>
        <taxon>Dikarya</taxon>
        <taxon>Ascomycota</taxon>
        <taxon>Pezizomycotina</taxon>
        <taxon>Dothideomycetes</taxon>
        <taxon>Dothideomycetidae</taxon>
        <taxon>Mycosphaerellales</taxon>
        <taxon>Mycosphaerellaceae</taxon>
        <taxon>Zymoseptoria</taxon>
    </lineage>
</organism>
<feature type="compositionally biased region" description="Low complexity" evidence="2">
    <location>
        <begin position="434"/>
        <end position="443"/>
    </location>
</feature>
<protein>
    <submittedName>
        <fullName evidence="4">Fes/CIP4 domain-containing protein</fullName>
    </submittedName>
</protein>
<evidence type="ECO:0000259" key="3">
    <source>
        <dbReference type="PROSITE" id="PS51072"/>
    </source>
</evidence>
<keyword evidence="5" id="KW-1185">Reference proteome</keyword>
<dbReference type="GO" id="GO:0032185">
    <property type="term" value="P:septin cytoskeleton organization"/>
    <property type="evidence" value="ECO:0007669"/>
    <property type="project" value="TreeGrafter"/>
</dbReference>
<dbReference type="InterPro" id="IPR001060">
    <property type="entry name" value="FCH_dom"/>
</dbReference>
<accession>A0A0F4GT83</accession>
<feature type="domain" description="MHD" evidence="3">
    <location>
        <begin position="668"/>
        <end position="936"/>
    </location>
</feature>
<sequence>MANSMDRPDYPGLLQQLQPAQAADILNDRVRQVGRLNTTIADWLQERTRLEEQYAAGLRKLARQKVDETDLGIFTVPWNTMTSSLETLAESHTGLATRIQADIERPLREYATNNRDMQAMTTVQGNLNSLAKEVEKGQQKVEKLRVKGEKADANKVADAQSDVDNARVQWNSQAPYVFKDLQSLDETRCNHLRDLLTQLQTLEADQIQKSSTAPEQCLNVLLNVETQDEIQTFVLRAMSMAQNPSSADANPRNSFMPGSSSGPSRTSSSLAAPPSRDRPDDATSQVSEEPKKGGLKGLRRLGTVMSRRRESKLPAMPLPSTAESPERKQKSSPFGRLGRSKESYSLEPPQEENNSQRPRSPQRLGSEAFETSETRQGTARSSSGAPQLGPIPTLNGTSTAPSSRSPIATNFPNGSHQGDLADLQPPQPSPRYVPQLFQQQQAQPYPPPSQPYPNQPLPQIPVAETQRDDEGFSVPPSDLDPISQAQAEAAAEAGPPQFNVNIRNAPIEEEGGDAALASVATKLQAPPAVSARRAGTVRGRRDARNSAAVTDFASPPSSTDLTTGTLSQAAERSATAERLDPSVSSPVSQPMPIVAESSTPSLVQSPSGGLSPTSPTASSFSPFSPASDAQIPFRPSRALNSEQAGDSNSIRSARSTTSQGMRHPDLHEPGLTSSIIETVSARFDQGQIATSSLIGEIALAYTPTDATSPPASQTIRLDQFSRLEKVAPNPAFISQNLDKEGEYTVNLGNIAKTQIAFKYQLRHDDANTHAPLLLVPAYKIEPTQASVIVSYSLNPAFALQGRESLTLSNVLIALTLEGAKGSSCLSRPTGTFVRDKNVIYWQLGEVTLTAGAAPEKLLARFATDVEAKGGSIEARWEISGKNARGLGSPLGVSQLAGAGDGSADPFADEDAVGGAAAGWSGVPAVRKLMNGNYVAKS</sequence>
<name>A0A0F4GT83_9PEZI</name>
<dbReference type="GO" id="GO:0030139">
    <property type="term" value="C:endocytic vesicle"/>
    <property type="evidence" value="ECO:0007669"/>
    <property type="project" value="TreeGrafter"/>
</dbReference>
<feature type="compositionally biased region" description="Pro residues" evidence="2">
    <location>
        <begin position="444"/>
        <end position="459"/>
    </location>
</feature>
<comment type="caution">
    <text evidence="4">The sequence shown here is derived from an EMBL/GenBank/DDBJ whole genome shotgun (WGS) entry which is preliminary data.</text>
</comment>
<feature type="compositionally biased region" description="Polar residues" evidence="2">
    <location>
        <begin position="638"/>
        <end position="660"/>
    </location>
</feature>
<dbReference type="OrthoDB" id="331602at2759"/>
<feature type="compositionally biased region" description="Polar residues" evidence="2">
    <location>
        <begin position="394"/>
        <end position="416"/>
    </location>
</feature>
<dbReference type="FunFam" id="1.20.1270.60:FF:000102">
    <property type="entry name" value="WGS project CABT00000000 data, contig 2.23"/>
    <property type="match status" value="1"/>
</dbReference>
<dbReference type="STRING" id="1047168.A0A0F4GT83"/>
<feature type="compositionally biased region" description="Low complexity" evidence="2">
    <location>
        <begin position="257"/>
        <end position="269"/>
    </location>
</feature>